<feature type="transmembrane region" description="Helical" evidence="1">
    <location>
        <begin position="25"/>
        <end position="46"/>
    </location>
</feature>
<dbReference type="OrthoDB" id="7418984at2"/>
<keyword evidence="1" id="KW-0812">Transmembrane</keyword>
<dbReference type="InterPro" id="IPR028087">
    <property type="entry name" value="Tad_N"/>
</dbReference>
<dbReference type="EMBL" id="QFBC01000003">
    <property type="protein sequence ID" value="PWE56455.1"/>
    <property type="molecule type" value="Genomic_DNA"/>
</dbReference>
<name>A0A2U2DT08_9HYPH</name>
<keyword evidence="1" id="KW-1133">Transmembrane helix</keyword>
<feature type="domain" description="Putative Flp pilus-assembly TadG-like N-terminal" evidence="2">
    <location>
        <begin position="23"/>
        <end position="68"/>
    </location>
</feature>
<reference evidence="3 4" key="1">
    <citation type="submission" date="2018-05" db="EMBL/GenBank/DDBJ databases">
        <title>The draft genome of strain NS-104.</title>
        <authorList>
            <person name="Hang P."/>
            <person name="Jiang J."/>
        </authorList>
    </citation>
    <scope>NUCLEOTIDE SEQUENCE [LARGE SCALE GENOMIC DNA]</scope>
    <source>
        <strain evidence="3 4">NS-104</strain>
    </source>
</reference>
<evidence type="ECO:0000313" key="4">
    <source>
        <dbReference type="Proteomes" id="UP000245252"/>
    </source>
</evidence>
<evidence type="ECO:0000259" key="2">
    <source>
        <dbReference type="Pfam" id="PF13400"/>
    </source>
</evidence>
<evidence type="ECO:0000256" key="1">
    <source>
        <dbReference type="SAM" id="Phobius"/>
    </source>
</evidence>
<organism evidence="3 4">
    <name type="scientific">Metarhizobium album</name>
    <dbReference type="NCBI Taxonomy" id="2182425"/>
    <lineage>
        <taxon>Bacteria</taxon>
        <taxon>Pseudomonadati</taxon>
        <taxon>Pseudomonadota</taxon>
        <taxon>Alphaproteobacteria</taxon>
        <taxon>Hyphomicrobiales</taxon>
        <taxon>Rhizobiaceae</taxon>
        <taxon>Metarhizobium</taxon>
    </lineage>
</organism>
<sequence>MSAKSPRSGTCSVIPALLRNRSGNFGVLTALLLPLLIVAAGGSVDLGRAYLEKTRLQGLLDSATLAAVTKSDDASQLAEAKAMLAKQVDPQIDIDELLGLSKNPDGSLTATLDSSVKTPFLALLGIETLPINVASTAIASQASNGACVYVLGNENQAVLINSGANVYSERCSIQVHSTANPAYIMNSGSKVDTAKFCVKGTQYIKNGGTLTNVEHGCAAQADPYAGKLPEPVVPTTCTTSGARDGQTISLNPGVHCDTTFNGSPTITFQPGLHIIKGRMIVNSNATIHAEGVTFYFPDVNSELRVNGGVKFTGTAPTSGTYKGILMFEKTSNAANNASKQQYIFNGSKGEVLEGIIYLPNRNVTYNSTTNQVSRISLVVNTMIMNSANWLMEPYSGSGGSGAVANVRLVK</sequence>
<protein>
    <submittedName>
        <fullName evidence="3">Pilus assembly protein</fullName>
    </submittedName>
</protein>
<keyword evidence="4" id="KW-1185">Reference proteome</keyword>
<keyword evidence="1" id="KW-0472">Membrane</keyword>
<accession>A0A2U2DT08</accession>
<dbReference type="AlphaFoldDB" id="A0A2U2DT08"/>
<proteinExistence type="predicted"/>
<evidence type="ECO:0000313" key="3">
    <source>
        <dbReference type="EMBL" id="PWE56455.1"/>
    </source>
</evidence>
<dbReference type="Proteomes" id="UP000245252">
    <property type="component" value="Unassembled WGS sequence"/>
</dbReference>
<comment type="caution">
    <text evidence="3">The sequence shown here is derived from an EMBL/GenBank/DDBJ whole genome shotgun (WGS) entry which is preliminary data.</text>
</comment>
<dbReference type="Pfam" id="PF13400">
    <property type="entry name" value="Tad"/>
    <property type="match status" value="1"/>
</dbReference>
<gene>
    <name evidence="3" type="ORF">DEM27_08660</name>
</gene>